<organism evidence="2 3">
    <name type="scientific">Geodia barretti</name>
    <name type="common">Barrett's horny sponge</name>
    <dbReference type="NCBI Taxonomy" id="519541"/>
    <lineage>
        <taxon>Eukaryota</taxon>
        <taxon>Metazoa</taxon>
        <taxon>Porifera</taxon>
        <taxon>Demospongiae</taxon>
        <taxon>Heteroscleromorpha</taxon>
        <taxon>Tetractinellida</taxon>
        <taxon>Astrophorina</taxon>
        <taxon>Geodiidae</taxon>
        <taxon>Geodia</taxon>
    </lineage>
</organism>
<gene>
    <name evidence="2" type="ORF">GBAR_LOCUS8913</name>
</gene>
<protein>
    <submittedName>
        <fullName evidence="2">Uncharacterized protein</fullName>
    </submittedName>
</protein>
<evidence type="ECO:0000313" key="3">
    <source>
        <dbReference type="Proteomes" id="UP001174909"/>
    </source>
</evidence>
<comment type="caution">
    <text evidence="2">The sequence shown here is derived from an EMBL/GenBank/DDBJ whole genome shotgun (WGS) entry which is preliminary data.</text>
</comment>
<dbReference type="AlphaFoldDB" id="A0AA35WED8"/>
<feature type="signal peptide" evidence="1">
    <location>
        <begin position="1"/>
        <end position="22"/>
    </location>
</feature>
<evidence type="ECO:0000256" key="1">
    <source>
        <dbReference type="SAM" id="SignalP"/>
    </source>
</evidence>
<reference evidence="2" key="1">
    <citation type="submission" date="2023-03" db="EMBL/GenBank/DDBJ databases">
        <authorList>
            <person name="Steffen K."/>
            <person name="Cardenas P."/>
        </authorList>
    </citation>
    <scope>NUCLEOTIDE SEQUENCE</scope>
</reference>
<proteinExistence type="predicted"/>
<dbReference type="EMBL" id="CASHTH010001346">
    <property type="protein sequence ID" value="CAI8014201.1"/>
    <property type="molecule type" value="Genomic_DNA"/>
</dbReference>
<name>A0AA35WED8_GEOBA</name>
<keyword evidence="3" id="KW-1185">Reference proteome</keyword>
<keyword evidence="1" id="KW-0732">Signal</keyword>
<feature type="chain" id="PRO_5041446290" evidence="1">
    <location>
        <begin position="23"/>
        <end position="151"/>
    </location>
</feature>
<evidence type="ECO:0000313" key="2">
    <source>
        <dbReference type="EMBL" id="CAI8014201.1"/>
    </source>
</evidence>
<dbReference type="Proteomes" id="UP001174909">
    <property type="component" value="Unassembled WGS sequence"/>
</dbReference>
<sequence length="151" mass="16030">MSLIALHAATLTLAMLLGATLQAPIESEDRASMSNTTTVVAGASLESGEEGDMNETQVSSCPNYHPGTSPHDKTGCLTGSTLTSQPRDCIWVQVARVNPGCLRIRRIPQANQSDLAVQNTLTSVVSAVLSTEYTSTRETRPASSDSVRLRV</sequence>
<accession>A0AA35WED8</accession>